<evidence type="ECO:0000256" key="2">
    <source>
        <dbReference type="SAM" id="SignalP"/>
    </source>
</evidence>
<dbReference type="Pfam" id="PF15998">
    <property type="entry name" value="DUF4773"/>
    <property type="match status" value="1"/>
</dbReference>
<organism evidence="4 5">
    <name type="scientific">Drosophila kikkawai</name>
    <name type="common">Fruit fly</name>
    <dbReference type="NCBI Taxonomy" id="30033"/>
    <lineage>
        <taxon>Eukaryota</taxon>
        <taxon>Metazoa</taxon>
        <taxon>Ecdysozoa</taxon>
        <taxon>Arthropoda</taxon>
        <taxon>Hexapoda</taxon>
        <taxon>Insecta</taxon>
        <taxon>Pterygota</taxon>
        <taxon>Neoptera</taxon>
        <taxon>Endopterygota</taxon>
        <taxon>Diptera</taxon>
        <taxon>Brachycera</taxon>
        <taxon>Muscomorpha</taxon>
        <taxon>Ephydroidea</taxon>
        <taxon>Drosophilidae</taxon>
        <taxon>Drosophila</taxon>
        <taxon>Sophophora</taxon>
    </lineage>
</organism>
<evidence type="ECO:0000313" key="4">
    <source>
        <dbReference type="Proteomes" id="UP001652661"/>
    </source>
</evidence>
<feature type="region of interest" description="Disordered" evidence="1">
    <location>
        <begin position="305"/>
        <end position="643"/>
    </location>
</feature>
<feature type="compositionally biased region" description="Basic and acidic residues" evidence="1">
    <location>
        <begin position="557"/>
        <end position="566"/>
    </location>
</feature>
<dbReference type="GeneID" id="108083349"/>
<feature type="chain" id="PRO_5046022171" evidence="2">
    <location>
        <begin position="25"/>
        <end position="643"/>
    </location>
</feature>
<dbReference type="PANTHER" id="PTHR36299:SF4">
    <property type="entry name" value="GH07892P-RELATED"/>
    <property type="match status" value="1"/>
</dbReference>
<feature type="region of interest" description="Disordered" evidence="1">
    <location>
        <begin position="220"/>
        <end position="258"/>
    </location>
</feature>
<name>A0ABM3C576_DROKI</name>
<dbReference type="Proteomes" id="UP001652661">
    <property type="component" value="Chromosome X"/>
</dbReference>
<accession>A0ABM3C576</accession>
<dbReference type="InterPro" id="IPR031941">
    <property type="entry name" value="DUF4773"/>
</dbReference>
<feature type="signal peptide" evidence="2">
    <location>
        <begin position="1"/>
        <end position="24"/>
    </location>
</feature>
<dbReference type="PANTHER" id="PTHR36299">
    <property type="entry name" value="AGAP008005-PA"/>
    <property type="match status" value="1"/>
</dbReference>
<sequence>MMPRLSIACLALVVLVVCPVCIFSRSYSNGLIFYELNSHTPYLPPTVSVSRGRNLASVKYSEKGSIWSTFGQPCECSGPMCSCCAGLKVDQYGFDQKVCANVSFVPQLEEARLEVFLNDRPSSKYGISVRNPAPFCIPVMMGVPMAMCVQMTDVKVVGSNLNMCMDFVVRMATTDLFEMHFQCMRMGTDGLQYVDKNGKPVLPQGQQGDDTEEYEYAELEDQPEYVSQEEEDYASNKREENPPQELQAEKEEPLRYPQLQKPVQVVKELKNHTEKTPAQINDHLEHQHVELIEDQPVGYPPLVIEELPLDPQKLEDHRPQEDEDPEPLPIESEMLMAGDQSKDSATEDTVPAEEEATEEDGKETETQTEKEVEAGTEVELEEEAPDNDHDNDNDNDNGYGYGSESGPRPQVIETITNSIKATTTKPATTTTTPIPTTKTTTTATPTATPTTTTTTPATTTTTTTTPTTTKIIPIPNIVGIDYTNKGEKMETQEEEEMEDKVKKSSEAEEEKEEEGEGEEEESEAEEVEGGEATTLAVEMENDSDNEINVDDDNDDYEDHRQVKEPPKQQADNEQEGDDDDDDEEEEEAEGDDEEEEEYEGEEAAEETEEAAKPAVKSQRRLHRRRNRARGHPRRLGKLRLSAP</sequence>
<feature type="compositionally biased region" description="Acidic residues" evidence="1">
    <location>
        <begin position="350"/>
        <end position="362"/>
    </location>
</feature>
<gene>
    <name evidence="5" type="primary">LOC108083349</name>
</gene>
<proteinExistence type="predicted"/>
<feature type="compositionally biased region" description="Basic and acidic residues" evidence="1">
    <location>
        <begin position="234"/>
        <end position="254"/>
    </location>
</feature>
<feature type="compositionally biased region" description="Low complexity" evidence="1">
    <location>
        <begin position="419"/>
        <end position="475"/>
    </location>
</feature>
<feature type="compositionally biased region" description="Acidic residues" evidence="1">
    <location>
        <begin position="374"/>
        <end position="385"/>
    </location>
</feature>
<feature type="compositionally biased region" description="Basic residues" evidence="1">
    <location>
        <begin position="617"/>
        <end position="637"/>
    </location>
</feature>
<feature type="compositionally biased region" description="Acidic residues" evidence="1">
    <location>
        <begin position="507"/>
        <end position="529"/>
    </location>
</feature>
<evidence type="ECO:0000256" key="1">
    <source>
        <dbReference type="SAM" id="MobiDB-lite"/>
    </source>
</evidence>
<protein>
    <submittedName>
        <fullName evidence="5">Enolase-phosphatase E1</fullName>
    </submittedName>
</protein>
<evidence type="ECO:0000259" key="3">
    <source>
        <dbReference type="Pfam" id="PF15998"/>
    </source>
</evidence>
<dbReference type="RefSeq" id="XP_041630970.1">
    <property type="nucleotide sequence ID" value="XM_041775036.2"/>
</dbReference>
<feature type="compositionally biased region" description="Acidic residues" evidence="1">
    <location>
        <begin position="572"/>
        <end position="608"/>
    </location>
</feature>
<evidence type="ECO:0000313" key="5">
    <source>
        <dbReference type="RefSeq" id="XP_041630970.1"/>
    </source>
</evidence>
<feature type="domain" description="DUF4773" evidence="3">
    <location>
        <begin position="73"/>
        <end position="190"/>
    </location>
</feature>
<keyword evidence="4" id="KW-1185">Reference proteome</keyword>
<reference evidence="5" key="1">
    <citation type="submission" date="2025-08" db="UniProtKB">
        <authorList>
            <consortium name="RefSeq"/>
        </authorList>
    </citation>
    <scope>IDENTIFICATION</scope>
    <source>
        <strain evidence="5">14028-0561.14</strain>
        <tissue evidence="5">Whole fly</tissue>
    </source>
</reference>
<keyword evidence="2" id="KW-0732">Signal</keyword>
<feature type="compositionally biased region" description="Basic and acidic residues" evidence="1">
    <location>
        <begin position="363"/>
        <end position="373"/>
    </location>
</feature>
<feature type="compositionally biased region" description="Acidic residues" evidence="1">
    <location>
        <begin position="220"/>
        <end position="233"/>
    </location>
</feature>
<feature type="compositionally biased region" description="Acidic residues" evidence="1">
    <location>
        <begin position="539"/>
        <end position="556"/>
    </location>
</feature>